<dbReference type="PANTHER" id="PTHR43431">
    <property type="entry name" value="OXIDOREDUCTASE, SHORT CHAIN DEHYDROGENASE/REDUCTASE FAMILY (AFU_ORTHOLOGUE AFUA_5G14000)"/>
    <property type="match status" value="1"/>
</dbReference>
<sequence length="219" mass="23345">MKPLCIIVGFGTGVGLGVARAFGQAGFQLGLIARNPSKYTGALQSLEEAGINATFEAADVSNEKSLTDAITKFQQSQKVEVLIYNVVSPRYGKPTSLDAEQVVQDFRINVVGALVAAKAVIPNMLSQEHGSILFTGGGWAHYPWDEAASISIGKAGLRSLAFTLSQELANTNVRVALVSIMGQVAPDTPFDPDKIGGAFLAMHRQPKDEYQTEMLFKGA</sequence>
<dbReference type="GO" id="GO:0019290">
    <property type="term" value="P:siderophore biosynthetic process"/>
    <property type="evidence" value="ECO:0007669"/>
    <property type="project" value="InterPro"/>
</dbReference>
<dbReference type="GO" id="GO:0008667">
    <property type="term" value="F:2,3-dihydro-2,3-dihydroxybenzoate dehydrogenase activity"/>
    <property type="evidence" value="ECO:0007669"/>
    <property type="project" value="InterPro"/>
</dbReference>
<dbReference type="EMBL" id="RSCL01000028">
    <property type="protein sequence ID" value="RUS98601.1"/>
    <property type="molecule type" value="Genomic_DNA"/>
</dbReference>
<dbReference type="Proteomes" id="UP000271624">
    <property type="component" value="Unassembled WGS sequence"/>
</dbReference>
<gene>
    <name evidence="1" type="ORF">DSM106972_079870</name>
</gene>
<dbReference type="Pfam" id="PF00106">
    <property type="entry name" value="adh_short"/>
    <property type="match status" value="1"/>
</dbReference>
<protein>
    <submittedName>
        <fullName evidence="1">Oxidoreductase</fullName>
    </submittedName>
</protein>
<name>A0A433UXN6_9CYAN</name>
<dbReference type="RefSeq" id="WP_127086051.1">
    <property type="nucleotide sequence ID" value="NZ_RSCL01000028.1"/>
</dbReference>
<accession>A0A433UXN6</accession>
<keyword evidence="2" id="KW-1185">Reference proteome</keyword>
<evidence type="ECO:0000313" key="2">
    <source>
        <dbReference type="Proteomes" id="UP000271624"/>
    </source>
</evidence>
<proteinExistence type="predicted"/>
<dbReference type="PANTHER" id="PTHR43431:SF1">
    <property type="entry name" value="OS08G0476300 PROTEIN"/>
    <property type="match status" value="1"/>
</dbReference>
<dbReference type="PRINTS" id="PR01397">
    <property type="entry name" value="DHBDHDRGNASE"/>
</dbReference>
<dbReference type="InterPro" id="IPR003560">
    <property type="entry name" value="DHB_DH"/>
</dbReference>
<evidence type="ECO:0000313" key="1">
    <source>
        <dbReference type="EMBL" id="RUS98601.1"/>
    </source>
</evidence>
<dbReference type="InterPro" id="IPR002347">
    <property type="entry name" value="SDR_fam"/>
</dbReference>
<reference evidence="1" key="1">
    <citation type="submission" date="2018-12" db="EMBL/GenBank/DDBJ databases">
        <authorList>
            <person name="Will S."/>
            <person name="Neumann-Schaal M."/>
            <person name="Henke P."/>
        </authorList>
    </citation>
    <scope>NUCLEOTIDE SEQUENCE</scope>
    <source>
        <strain evidence="1">PCC 7102</strain>
    </source>
</reference>
<dbReference type="InterPro" id="IPR036291">
    <property type="entry name" value="NAD(P)-bd_dom_sf"/>
</dbReference>
<comment type="caution">
    <text evidence="1">The sequence shown here is derived from an EMBL/GenBank/DDBJ whole genome shotgun (WGS) entry which is preliminary data.</text>
</comment>
<dbReference type="AlphaFoldDB" id="A0A433UXN6"/>
<dbReference type="Gene3D" id="3.40.50.720">
    <property type="entry name" value="NAD(P)-binding Rossmann-like Domain"/>
    <property type="match status" value="1"/>
</dbReference>
<organism evidence="1 2">
    <name type="scientific">Dulcicalothrix desertica PCC 7102</name>
    <dbReference type="NCBI Taxonomy" id="232991"/>
    <lineage>
        <taxon>Bacteria</taxon>
        <taxon>Bacillati</taxon>
        <taxon>Cyanobacteriota</taxon>
        <taxon>Cyanophyceae</taxon>
        <taxon>Nostocales</taxon>
        <taxon>Calotrichaceae</taxon>
        <taxon>Dulcicalothrix</taxon>
    </lineage>
</organism>
<reference evidence="1" key="2">
    <citation type="journal article" date="2019" name="Genome Biol. Evol.">
        <title>Day and night: Metabolic profiles and evolutionary relationships of six axenic non-marine cyanobacteria.</title>
        <authorList>
            <person name="Will S.E."/>
            <person name="Henke P."/>
            <person name="Boedeker C."/>
            <person name="Huang S."/>
            <person name="Brinkmann H."/>
            <person name="Rohde M."/>
            <person name="Jarek M."/>
            <person name="Friedl T."/>
            <person name="Seufert S."/>
            <person name="Schumacher M."/>
            <person name="Overmann J."/>
            <person name="Neumann-Schaal M."/>
            <person name="Petersen J."/>
        </authorList>
    </citation>
    <scope>NUCLEOTIDE SEQUENCE [LARGE SCALE GENOMIC DNA]</scope>
    <source>
        <strain evidence="1">PCC 7102</strain>
    </source>
</reference>
<dbReference type="SUPFAM" id="SSF51735">
    <property type="entry name" value="NAD(P)-binding Rossmann-fold domains"/>
    <property type="match status" value="1"/>
</dbReference>
<dbReference type="OrthoDB" id="5513072at2"/>